<keyword evidence="4" id="KW-1185">Reference proteome</keyword>
<dbReference type="RefSeq" id="XP_020436253.1">
    <property type="nucleotide sequence ID" value="XM_020574181.1"/>
</dbReference>
<name>D3B488_HETP5</name>
<evidence type="ECO:0000313" key="3">
    <source>
        <dbReference type="EMBL" id="EFA84136.1"/>
    </source>
</evidence>
<dbReference type="InterPro" id="IPR036047">
    <property type="entry name" value="F-box-like_dom_sf"/>
</dbReference>
<proteinExistence type="predicted"/>
<dbReference type="AlphaFoldDB" id="D3B488"/>
<dbReference type="EMBL" id="ADBJ01000010">
    <property type="protein sequence ID" value="EFA84136.1"/>
    <property type="molecule type" value="Genomic_DNA"/>
</dbReference>
<dbReference type="Pfam" id="PF00646">
    <property type="entry name" value="F-box"/>
    <property type="match status" value="1"/>
</dbReference>
<comment type="caution">
    <text evidence="3">The sequence shown here is derived from an EMBL/GenBank/DDBJ whole genome shotgun (WGS) entry which is preliminary data.</text>
</comment>
<reference evidence="3 4" key="1">
    <citation type="journal article" date="2011" name="Genome Res.">
        <title>Phylogeny-wide analysis of social amoeba genomes highlights ancient origins for complex intercellular communication.</title>
        <authorList>
            <person name="Heidel A.J."/>
            <person name="Lawal H.M."/>
            <person name="Felder M."/>
            <person name="Schilde C."/>
            <person name="Helps N.R."/>
            <person name="Tunggal B."/>
            <person name="Rivero F."/>
            <person name="John U."/>
            <person name="Schleicher M."/>
            <person name="Eichinger L."/>
            <person name="Platzer M."/>
            <person name="Noegel A.A."/>
            <person name="Schaap P."/>
            <person name="Gloeckner G."/>
        </authorList>
    </citation>
    <scope>NUCLEOTIDE SEQUENCE [LARGE SCALE GENOMIC DNA]</scope>
    <source>
        <strain evidence="4">ATCC 26659 / Pp 5 / PN500</strain>
    </source>
</reference>
<dbReference type="SUPFAM" id="SSF81383">
    <property type="entry name" value="F-box domain"/>
    <property type="match status" value="1"/>
</dbReference>
<protein>
    <recommendedName>
        <fullName evidence="2">F-box domain-containing protein</fullName>
    </recommendedName>
</protein>
<dbReference type="InterPro" id="IPR001810">
    <property type="entry name" value="F-box_dom"/>
</dbReference>
<feature type="domain" description="F-box" evidence="2">
    <location>
        <begin position="1"/>
        <end position="45"/>
    </location>
</feature>
<evidence type="ECO:0000256" key="1">
    <source>
        <dbReference type="SAM" id="SignalP"/>
    </source>
</evidence>
<accession>D3B488</accession>
<gene>
    <name evidence="3" type="ORF">PPL_03210</name>
</gene>
<dbReference type="InParanoid" id="D3B488"/>
<dbReference type="CDD" id="cd09917">
    <property type="entry name" value="F-box_SF"/>
    <property type="match status" value="1"/>
</dbReference>
<dbReference type="Proteomes" id="UP000001396">
    <property type="component" value="Unassembled WGS sequence"/>
</dbReference>
<evidence type="ECO:0000313" key="4">
    <source>
        <dbReference type="Proteomes" id="UP000001396"/>
    </source>
</evidence>
<sequence>MIVNLSLLLLSKIVSYLDNIDKICLSLVCKRWIPFIKSLQDLSTLTLARRDDSIVSIDLSVLPDSLTSLSIYTSCLLISSLPPSIRHLNIYQTQYDIDEIFKDRSQYHFETLCVVLSSLYLVSHTIWFGSSFFDSKAIGLTFCSSTAPMVQLEFKPAAIQQQHDINSLAYLSHVSSVICVLLFRLIPNKWFNCFQSNFS</sequence>
<organism evidence="3 4">
    <name type="scientific">Heterostelium pallidum (strain ATCC 26659 / Pp 5 / PN500)</name>
    <name type="common">Cellular slime mold</name>
    <name type="synonym">Polysphondylium pallidum</name>
    <dbReference type="NCBI Taxonomy" id="670386"/>
    <lineage>
        <taxon>Eukaryota</taxon>
        <taxon>Amoebozoa</taxon>
        <taxon>Evosea</taxon>
        <taxon>Eumycetozoa</taxon>
        <taxon>Dictyostelia</taxon>
        <taxon>Acytosteliales</taxon>
        <taxon>Acytosteliaceae</taxon>
        <taxon>Heterostelium</taxon>
    </lineage>
</organism>
<feature type="signal peptide" evidence="1">
    <location>
        <begin position="1"/>
        <end position="16"/>
    </location>
</feature>
<evidence type="ECO:0000259" key="2">
    <source>
        <dbReference type="PROSITE" id="PS50181"/>
    </source>
</evidence>
<dbReference type="GeneID" id="31358733"/>
<dbReference type="PROSITE" id="PS50181">
    <property type="entry name" value="FBOX"/>
    <property type="match status" value="1"/>
</dbReference>
<feature type="chain" id="PRO_5003042193" description="F-box domain-containing protein" evidence="1">
    <location>
        <begin position="17"/>
        <end position="199"/>
    </location>
</feature>
<keyword evidence="1" id="KW-0732">Signal</keyword>